<feature type="compositionally biased region" description="Polar residues" evidence="1">
    <location>
        <begin position="126"/>
        <end position="140"/>
    </location>
</feature>
<name>A0ABQ8WD48_PENCH</name>
<keyword evidence="3" id="KW-1185">Reference proteome</keyword>
<organism evidence="2 3">
    <name type="scientific">Penicillium chrysogenum</name>
    <name type="common">Penicillium notatum</name>
    <dbReference type="NCBI Taxonomy" id="5076"/>
    <lineage>
        <taxon>Eukaryota</taxon>
        <taxon>Fungi</taxon>
        <taxon>Dikarya</taxon>
        <taxon>Ascomycota</taxon>
        <taxon>Pezizomycotina</taxon>
        <taxon>Eurotiomycetes</taxon>
        <taxon>Eurotiomycetidae</taxon>
        <taxon>Eurotiales</taxon>
        <taxon>Aspergillaceae</taxon>
        <taxon>Penicillium</taxon>
        <taxon>Penicillium chrysogenum species complex</taxon>
    </lineage>
</organism>
<evidence type="ECO:0000313" key="2">
    <source>
        <dbReference type="EMBL" id="KAJ5264484.1"/>
    </source>
</evidence>
<evidence type="ECO:0000256" key="1">
    <source>
        <dbReference type="SAM" id="MobiDB-lite"/>
    </source>
</evidence>
<dbReference type="EMBL" id="JAPVEB010000004">
    <property type="protein sequence ID" value="KAJ5264484.1"/>
    <property type="molecule type" value="Genomic_DNA"/>
</dbReference>
<evidence type="ECO:0000313" key="3">
    <source>
        <dbReference type="Proteomes" id="UP001220256"/>
    </source>
</evidence>
<feature type="region of interest" description="Disordered" evidence="1">
    <location>
        <begin position="1"/>
        <end position="63"/>
    </location>
</feature>
<protein>
    <submittedName>
        <fullName evidence="2">Uncharacterized protein</fullName>
    </submittedName>
</protein>
<gene>
    <name evidence="2" type="ORF">N7505_007277</name>
</gene>
<sequence>MLKVCWKRPSPNSACSPKRPRLEHGSPSSLPDERLTPDEANPPSTLPQLPFQGEIPTTEPQEDLDALTERRNYPPSISPEGTAAAIPQDDELSTRCSTGLIELSSQGSSFLRYVFIGSPWAQSSDTTSLAAQRSDSQSVDSPAPERPTTTVGSVVPSFQRMPFGKDFRTDRCGPILLLAIACRGIPFTEVKDKEKKQQRLATMFRAKLMKAMTAKARIDTFRLDVLEGMALMIDFKYDSARTPADLSCDLFMTHDALVLTSLQSRKRGPRALDPSALFAHADKRFALLYWDIFALDAFQCLHDKSMSLISDDALALADGLLSQEAGSYLDAILSLSIITRRIVGNLCNATSKGAGIAYEDITVLHEQLSR</sequence>
<dbReference type="Proteomes" id="UP001220256">
    <property type="component" value="Unassembled WGS sequence"/>
</dbReference>
<proteinExistence type="predicted"/>
<reference evidence="2 3" key="1">
    <citation type="journal article" date="2023" name="IMA Fungus">
        <title>Comparative genomic study of the Penicillium genus elucidates a diverse pangenome and 15 lateral gene transfer events.</title>
        <authorList>
            <person name="Petersen C."/>
            <person name="Sorensen T."/>
            <person name="Nielsen M.R."/>
            <person name="Sondergaard T.E."/>
            <person name="Sorensen J.L."/>
            <person name="Fitzpatrick D.A."/>
            <person name="Frisvad J.C."/>
            <person name="Nielsen K.L."/>
        </authorList>
    </citation>
    <scope>NUCLEOTIDE SEQUENCE [LARGE SCALE GENOMIC DNA]</scope>
    <source>
        <strain evidence="2 3">IBT 3361</strain>
    </source>
</reference>
<comment type="caution">
    <text evidence="2">The sequence shown here is derived from an EMBL/GenBank/DDBJ whole genome shotgun (WGS) entry which is preliminary data.</text>
</comment>
<accession>A0ABQ8WD48</accession>
<feature type="region of interest" description="Disordered" evidence="1">
    <location>
        <begin position="126"/>
        <end position="153"/>
    </location>
</feature>